<name>A0A183NQB3_9TREM</name>
<sequence>MDCENPTTDIKYLSTCDGSISADHMLQICWKVLCNSAYSVTRRGAGLIPVIRACLLVKSCNGLESPVSNI</sequence>
<evidence type="ECO:0000313" key="1">
    <source>
        <dbReference type="EMBL" id="VDP05148.1"/>
    </source>
</evidence>
<keyword evidence="2" id="KW-1185">Reference proteome</keyword>
<dbReference type="STRING" id="31246.A0A183NQB3"/>
<proteinExistence type="predicted"/>
<protein>
    <submittedName>
        <fullName evidence="1">Uncharacterized protein</fullName>
    </submittedName>
</protein>
<dbReference type="EMBL" id="UZAL01011394">
    <property type="protein sequence ID" value="VDP05148.1"/>
    <property type="molecule type" value="Genomic_DNA"/>
</dbReference>
<dbReference type="AlphaFoldDB" id="A0A183NQB3"/>
<reference evidence="1 2" key="1">
    <citation type="submission" date="2018-11" db="EMBL/GenBank/DDBJ databases">
        <authorList>
            <consortium name="Pathogen Informatics"/>
        </authorList>
    </citation>
    <scope>NUCLEOTIDE SEQUENCE [LARGE SCALE GENOMIC DNA]</scope>
    <source>
        <strain>Denwood</strain>
        <strain evidence="2">Zambia</strain>
    </source>
</reference>
<evidence type="ECO:0000313" key="2">
    <source>
        <dbReference type="Proteomes" id="UP000269396"/>
    </source>
</evidence>
<organism evidence="1 2">
    <name type="scientific">Schistosoma mattheei</name>
    <dbReference type="NCBI Taxonomy" id="31246"/>
    <lineage>
        <taxon>Eukaryota</taxon>
        <taxon>Metazoa</taxon>
        <taxon>Spiralia</taxon>
        <taxon>Lophotrochozoa</taxon>
        <taxon>Platyhelminthes</taxon>
        <taxon>Trematoda</taxon>
        <taxon>Digenea</taxon>
        <taxon>Strigeidida</taxon>
        <taxon>Schistosomatoidea</taxon>
        <taxon>Schistosomatidae</taxon>
        <taxon>Schistosoma</taxon>
    </lineage>
</organism>
<gene>
    <name evidence="1" type="ORF">SMTD_LOCUS4298</name>
</gene>
<accession>A0A183NQB3</accession>
<dbReference type="Proteomes" id="UP000269396">
    <property type="component" value="Unassembled WGS sequence"/>
</dbReference>